<dbReference type="Proteomes" id="UP000576082">
    <property type="component" value="Unassembled WGS sequence"/>
</dbReference>
<accession>A0A7X9S0K0</accession>
<sequence>MISIQEFKEAELDNFIDYLTEHLSENGKDGNTLFQPISREFGINVSQLRDKFKVGLIRSYGEPGWRKLWLAKNNQDEIVGHIDIRSYPDQNSSHRVLLGMGVESNHRRMGIGLQMLEYVIHYCDETDRINWLDLQVMSNNQKAINLYSKKGFMEVGKIDDMFRIDNVSFGSTSMTLDVS</sequence>
<proteinExistence type="predicted"/>
<evidence type="ECO:0000313" key="4">
    <source>
        <dbReference type="EMBL" id="NME72166.1"/>
    </source>
</evidence>
<evidence type="ECO:0000256" key="1">
    <source>
        <dbReference type="ARBA" id="ARBA00022679"/>
    </source>
</evidence>
<dbReference type="Pfam" id="PF00583">
    <property type="entry name" value="Acetyltransf_1"/>
    <property type="match status" value="1"/>
</dbReference>
<dbReference type="SUPFAM" id="SSF55729">
    <property type="entry name" value="Acyl-CoA N-acyltransferases (Nat)"/>
    <property type="match status" value="1"/>
</dbReference>
<name>A0A7X9S0K0_9BACT</name>
<dbReference type="CDD" id="cd04301">
    <property type="entry name" value="NAT_SF"/>
    <property type="match status" value="1"/>
</dbReference>
<dbReference type="EMBL" id="JABANE010000139">
    <property type="protein sequence ID" value="NME72166.1"/>
    <property type="molecule type" value="Genomic_DNA"/>
</dbReference>
<evidence type="ECO:0000259" key="3">
    <source>
        <dbReference type="PROSITE" id="PS51186"/>
    </source>
</evidence>
<dbReference type="RefSeq" id="WP_169660360.1">
    <property type="nucleotide sequence ID" value="NZ_JABANE010000139.1"/>
</dbReference>
<gene>
    <name evidence="4" type="ORF">HHU12_29665</name>
</gene>
<dbReference type="Gene3D" id="3.40.630.30">
    <property type="match status" value="1"/>
</dbReference>
<organism evidence="4 5">
    <name type="scientific">Flammeovirga aprica JL-4</name>
    <dbReference type="NCBI Taxonomy" id="694437"/>
    <lineage>
        <taxon>Bacteria</taxon>
        <taxon>Pseudomonadati</taxon>
        <taxon>Bacteroidota</taxon>
        <taxon>Cytophagia</taxon>
        <taxon>Cytophagales</taxon>
        <taxon>Flammeovirgaceae</taxon>
        <taxon>Flammeovirga</taxon>
    </lineage>
</organism>
<keyword evidence="5" id="KW-1185">Reference proteome</keyword>
<feature type="domain" description="N-acetyltransferase" evidence="3">
    <location>
        <begin position="2"/>
        <end position="179"/>
    </location>
</feature>
<dbReference type="InterPro" id="IPR016181">
    <property type="entry name" value="Acyl_CoA_acyltransferase"/>
</dbReference>
<protein>
    <submittedName>
        <fullName evidence="4">GNAT family N-acetyltransferase</fullName>
    </submittedName>
</protein>
<dbReference type="PROSITE" id="PS51186">
    <property type="entry name" value="GNAT"/>
    <property type="match status" value="1"/>
</dbReference>
<evidence type="ECO:0000256" key="2">
    <source>
        <dbReference type="ARBA" id="ARBA00023315"/>
    </source>
</evidence>
<comment type="caution">
    <text evidence="4">The sequence shown here is derived from an EMBL/GenBank/DDBJ whole genome shotgun (WGS) entry which is preliminary data.</text>
</comment>
<dbReference type="AlphaFoldDB" id="A0A7X9S0K0"/>
<dbReference type="InterPro" id="IPR000182">
    <property type="entry name" value="GNAT_dom"/>
</dbReference>
<dbReference type="GO" id="GO:0016747">
    <property type="term" value="F:acyltransferase activity, transferring groups other than amino-acyl groups"/>
    <property type="evidence" value="ECO:0007669"/>
    <property type="project" value="InterPro"/>
</dbReference>
<dbReference type="InterPro" id="IPR051556">
    <property type="entry name" value="N-term/lysine_N-AcTrnsfr"/>
</dbReference>
<keyword evidence="1 4" id="KW-0808">Transferase</keyword>
<evidence type="ECO:0000313" key="5">
    <source>
        <dbReference type="Proteomes" id="UP000576082"/>
    </source>
</evidence>
<keyword evidence="2" id="KW-0012">Acyltransferase</keyword>
<reference evidence="4 5" key="1">
    <citation type="submission" date="2020-04" db="EMBL/GenBank/DDBJ databases">
        <title>Flammeovirga sp. SR4, a novel species isolated from seawater.</title>
        <authorList>
            <person name="Wang X."/>
        </authorList>
    </citation>
    <scope>NUCLEOTIDE SEQUENCE [LARGE SCALE GENOMIC DNA]</scope>
    <source>
        <strain evidence="4 5">ATCC 23126</strain>
    </source>
</reference>
<dbReference type="PANTHER" id="PTHR42919:SF8">
    <property type="entry name" value="N-ALPHA-ACETYLTRANSFERASE 50"/>
    <property type="match status" value="1"/>
</dbReference>
<dbReference type="PANTHER" id="PTHR42919">
    <property type="entry name" value="N-ALPHA-ACETYLTRANSFERASE"/>
    <property type="match status" value="1"/>
</dbReference>